<dbReference type="InterPro" id="IPR014716">
    <property type="entry name" value="Fibrinogen_a/b/g_C_1"/>
</dbReference>
<comment type="caution">
    <text evidence="8">The sequence shown here is derived from an EMBL/GenBank/DDBJ whole genome shotgun (WGS) entry which is preliminary data.</text>
</comment>
<dbReference type="PANTHER" id="PTHR47221:SF6">
    <property type="entry name" value="FIBRINOGEN ALPHA CHAIN"/>
    <property type="match status" value="1"/>
</dbReference>
<keyword evidence="9" id="KW-1185">Reference proteome</keyword>
<evidence type="ECO:0000256" key="1">
    <source>
        <dbReference type="ARBA" id="ARBA00004613"/>
    </source>
</evidence>
<evidence type="ECO:0000313" key="8">
    <source>
        <dbReference type="EMBL" id="KAK1884525.1"/>
    </source>
</evidence>
<dbReference type="GO" id="GO:0007596">
    <property type="term" value="P:blood coagulation"/>
    <property type="evidence" value="ECO:0007669"/>
    <property type="project" value="InterPro"/>
</dbReference>
<dbReference type="AlphaFoldDB" id="A0AAD9F3N7"/>
<proteinExistence type="predicted"/>
<dbReference type="GO" id="GO:0005576">
    <property type="term" value="C:extracellular region"/>
    <property type="evidence" value="ECO:0007669"/>
    <property type="project" value="UniProtKB-SubCell"/>
</dbReference>
<dbReference type="SUPFAM" id="SSF56496">
    <property type="entry name" value="Fibrinogen C-terminal domain-like"/>
    <property type="match status" value="1"/>
</dbReference>
<protein>
    <submittedName>
        <fullName evidence="8">Fibrinogen C domain containing protein 1</fullName>
    </submittedName>
</protein>
<evidence type="ECO:0000256" key="5">
    <source>
        <dbReference type="ARBA" id="ARBA00023157"/>
    </source>
</evidence>
<dbReference type="Proteomes" id="UP001228049">
    <property type="component" value="Unassembled WGS sequence"/>
</dbReference>
<keyword evidence="5" id="KW-1015">Disulfide bond</keyword>
<dbReference type="PANTHER" id="PTHR47221">
    <property type="entry name" value="FIBRINOGEN ALPHA CHAIN"/>
    <property type="match status" value="1"/>
</dbReference>
<evidence type="ECO:0000256" key="4">
    <source>
        <dbReference type="ARBA" id="ARBA00023054"/>
    </source>
</evidence>
<dbReference type="InterPro" id="IPR037579">
    <property type="entry name" value="FIB_ANG-like"/>
</dbReference>
<dbReference type="InterPro" id="IPR036056">
    <property type="entry name" value="Fibrinogen-like_C"/>
</dbReference>
<keyword evidence="3" id="KW-0732">Signal</keyword>
<reference evidence="8" key="1">
    <citation type="submission" date="2023-04" db="EMBL/GenBank/DDBJ databases">
        <title>Chromosome-level genome of Chaenocephalus aceratus.</title>
        <authorList>
            <person name="Park H."/>
        </authorList>
    </citation>
    <scope>NUCLEOTIDE SEQUENCE</scope>
    <source>
        <strain evidence="8">DE</strain>
        <tissue evidence="8">Muscle</tissue>
    </source>
</reference>
<evidence type="ECO:0000256" key="2">
    <source>
        <dbReference type="ARBA" id="ARBA00022525"/>
    </source>
</evidence>
<comment type="subcellular location">
    <subcellularLocation>
        <location evidence="1">Secreted</location>
    </subcellularLocation>
</comment>
<feature type="non-terminal residue" evidence="8">
    <location>
        <position position="1"/>
    </location>
</feature>
<evidence type="ECO:0000259" key="7">
    <source>
        <dbReference type="PROSITE" id="PS51406"/>
    </source>
</evidence>
<dbReference type="Pfam" id="PF00147">
    <property type="entry name" value="Fibrinogen_C"/>
    <property type="match status" value="1"/>
</dbReference>
<accession>A0AAD9F3N7</accession>
<name>A0AAD9F3N7_DISEL</name>
<sequence>VIQRREDGSVNFFRAWESYREGFGKITGEHWLAQEKSMLQQMAQTDKKIAGPNLPSLQDLYT</sequence>
<organism evidence="8 9">
    <name type="scientific">Dissostichus eleginoides</name>
    <name type="common">Patagonian toothfish</name>
    <name type="synonym">Dissostichus amissus</name>
    <dbReference type="NCBI Taxonomy" id="100907"/>
    <lineage>
        <taxon>Eukaryota</taxon>
        <taxon>Metazoa</taxon>
        <taxon>Chordata</taxon>
        <taxon>Craniata</taxon>
        <taxon>Vertebrata</taxon>
        <taxon>Euteleostomi</taxon>
        <taxon>Actinopterygii</taxon>
        <taxon>Neopterygii</taxon>
        <taxon>Teleostei</taxon>
        <taxon>Neoteleostei</taxon>
        <taxon>Acanthomorphata</taxon>
        <taxon>Eupercaria</taxon>
        <taxon>Perciformes</taxon>
        <taxon>Notothenioidei</taxon>
        <taxon>Nototheniidae</taxon>
        <taxon>Dissostichus</taxon>
    </lineage>
</organism>
<keyword evidence="6" id="KW-0325">Glycoprotein</keyword>
<evidence type="ECO:0000313" key="9">
    <source>
        <dbReference type="Proteomes" id="UP001228049"/>
    </source>
</evidence>
<evidence type="ECO:0000256" key="3">
    <source>
        <dbReference type="ARBA" id="ARBA00022729"/>
    </source>
</evidence>
<dbReference type="Gene3D" id="3.90.215.10">
    <property type="entry name" value="Gamma Fibrinogen, chain A, domain 1"/>
    <property type="match status" value="1"/>
</dbReference>
<dbReference type="PROSITE" id="PS51406">
    <property type="entry name" value="FIBRINOGEN_C_2"/>
    <property type="match status" value="1"/>
</dbReference>
<keyword evidence="4" id="KW-0175">Coiled coil</keyword>
<dbReference type="EMBL" id="JASDAP010000022">
    <property type="protein sequence ID" value="KAK1884525.1"/>
    <property type="molecule type" value="Genomic_DNA"/>
</dbReference>
<dbReference type="InterPro" id="IPR002181">
    <property type="entry name" value="Fibrinogen_a/b/g_C_dom"/>
</dbReference>
<feature type="domain" description="Fibrinogen C-terminal" evidence="7">
    <location>
        <begin position="1"/>
        <end position="36"/>
    </location>
</feature>
<gene>
    <name evidence="8" type="ORF">KUDE01_022841</name>
</gene>
<keyword evidence="2" id="KW-0964">Secreted</keyword>
<evidence type="ECO:0000256" key="6">
    <source>
        <dbReference type="ARBA" id="ARBA00023180"/>
    </source>
</evidence>